<dbReference type="InterPro" id="IPR030192">
    <property type="entry name" value="YbdG"/>
</dbReference>
<keyword evidence="1" id="KW-1133">Transmembrane helix</keyword>
<proteinExistence type="predicted"/>
<feature type="transmembrane region" description="Helical" evidence="1">
    <location>
        <begin position="150"/>
        <end position="168"/>
    </location>
</feature>
<feature type="transmembrane region" description="Helical" evidence="1">
    <location>
        <begin position="109"/>
        <end position="130"/>
    </location>
</feature>
<dbReference type="InterPro" id="IPR020076">
    <property type="entry name" value="DUF2768"/>
</dbReference>
<feature type="transmembrane region" description="Helical" evidence="1">
    <location>
        <begin position="30"/>
        <end position="55"/>
    </location>
</feature>
<reference evidence="2" key="1">
    <citation type="submission" date="2019-03" db="EMBL/GenBank/DDBJ databases">
        <title>Single cell metagenomics reveals metabolic interactions within the superorganism composed of flagellate Streblomastix strix and complex community of Bacteroidetes bacteria on its surface.</title>
        <authorList>
            <person name="Treitli S.C."/>
            <person name="Kolisko M."/>
            <person name="Husnik F."/>
            <person name="Keeling P."/>
            <person name="Hampl V."/>
        </authorList>
    </citation>
    <scope>NUCLEOTIDE SEQUENCE</scope>
    <source>
        <strain evidence="2">STM</strain>
    </source>
</reference>
<dbReference type="PANTHER" id="PTHR30414:SF0">
    <property type="entry name" value="MINICONDUCTANCE MECHANOSENSITIVE CHANNEL YBDG"/>
    <property type="match status" value="1"/>
</dbReference>
<protein>
    <submittedName>
        <fullName evidence="2">Miniconductance mechanosensitive channel YbdG</fullName>
    </submittedName>
</protein>
<keyword evidence="1" id="KW-0472">Membrane</keyword>
<comment type="caution">
    <text evidence="2">The sequence shown here is derived from an EMBL/GenBank/DDBJ whole genome shotgun (WGS) entry which is preliminary data.</text>
</comment>
<dbReference type="GO" id="GO:0071470">
    <property type="term" value="P:cellular response to osmotic stress"/>
    <property type="evidence" value="ECO:0007669"/>
    <property type="project" value="InterPro"/>
</dbReference>
<organism evidence="2">
    <name type="scientific">termite gut metagenome</name>
    <dbReference type="NCBI Taxonomy" id="433724"/>
    <lineage>
        <taxon>unclassified sequences</taxon>
        <taxon>metagenomes</taxon>
        <taxon>organismal metagenomes</taxon>
    </lineage>
</organism>
<dbReference type="GO" id="GO:0008381">
    <property type="term" value="F:mechanosensitive monoatomic ion channel activity"/>
    <property type="evidence" value="ECO:0007669"/>
    <property type="project" value="InterPro"/>
</dbReference>
<evidence type="ECO:0000313" key="2">
    <source>
        <dbReference type="EMBL" id="KAA6305414.1"/>
    </source>
</evidence>
<name>A0A5J4P9Y4_9ZZZZ</name>
<dbReference type="PANTHER" id="PTHR30414">
    <property type="entry name" value="MINICONDUCTANCE MECHANOSENSITIVE CHANNEL YBDG"/>
    <property type="match status" value="1"/>
</dbReference>
<sequence length="190" mass="21427">MEENLIVQRIYEILVSWGISPSFANDLDKIVAFALIIGVAYLANVICRHILLNLIVKLAQKTKATWDDIIFDPKVMVHLARIVVPILIYILIPIVFFDVPKTLCIIQRICQIAIVIFFISFVNALFIAIYQVYTSKEAYRNRPLKGLLQTFQVILFLVGGILVISIFINKSPLILFTGLGASAAVMMLIF</sequence>
<evidence type="ECO:0000256" key="1">
    <source>
        <dbReference type="SAM" id="Phobius"/>
    </source>
</evidence>
<dbReference type="Pfam" id="PF10966">
    <property type="entry name" value="DUF2768"/>
    <property type="match status" value="1"/>
</dbReference>
<feature type="non-terminal residue" evidence="2">
    <location>
        <position position="190"/>
    </location>
</feature>
<gene>
    <name evidence="2" type="ORF">EZS27_042933</name>
</gene>
<feature type="transmembrane region" description="Helical" evidence="1">
    <location>
        <begin position="173"/>
        <end position="189"/>
    </location>
</feature>
<dbReference type="GO" id="GO:0005886">
    <property type="term" value="C:plasma membrane"/>
    <property type="evidence" value="ECO:0007669"/>
    <property type="project" value="TreeGrafter"/>
</dbReference>
<dbReference type="AlphaFoldDB" id="A0A5J4P9Y4"/>
<feature type="transmembrane region" description="Helical" evidence="1">
    <location>
        <begin position="75"/>
        <end position="97"/>
    </location>
</feature>
<dbReference type="EMBL" id="SNRY01010717">
    <property type="protein sequence ID" value="KAA6305414.1"/>
    <property type="molecule type" value="Genomic_DNA"/>
</dbReference>
<keyword evidence="1" id="KW-0812">Transmembrane</keyword>
<accession>A0A5J4P9Y4</accession>